<dbReference type="EMBL" id="JQCR01000003">
    <property type="protein sequence ID" value="KGE17723.1"/>
    <property type="molecule type" value="Genomic_DNA"/>
</dbReference>
<dbReference type="STRING" id="268407.PWYN_24455"/>
<evidence type="ECO:0000259" key="1">
    <source>
        <dbReference type="Pfam" id="PF06445"/>
    </source>
</evidence>
<organism evidence="2 3">
    <name type="scientific">Paenibacillus wynnii</name>
    <dbReference type="NCBI Taxonomy" id="268407"/>
    <lineage>
        <taxon>Bacteria</taxon>
        <taxon>Bacillati</taxon>
        <taxon>Bacillota</taxon>
        <taxon>Bacilli</taxon>
        <taxon>Bacillales</taxon>
        <taxon>Paenibacillaceae</taxon>
        <taxon>Paenibacillus</taxon>
    </lineage>
</organism>
<dbReference type="InterPro" id="IPR029442">
    <property type="entry name" value="GyrI-like"/>
</dbReference>
<keyword evidence="3" id="KW-1185">Reference proteome</keyword>
<dbReference type="PIRSF" id="PIRSF031644">
    <property type="entry name" value="UCP031644"/>
    <property type="match status" value="1"/>
</dbReference>
<dbReference type="Gene3D" id="3.20.80.10">
    <property type="entry name" value="Regulatory factor, effector binding domain"/>
    <property type="match status" value="1"/>
</dbReference>
<protein>
    <recommendedName>
        <fullName evidence="1">GyrI-like small molecule binding domain-containing protein</fullName>
    </recommendedName>
</protein>
<dbReference type="RefSeq" id="WP_036656954.1">
    <property type="nucleotide sequence ID" value="NZ_JQCR01000003.1"/>
</dbReference>
<dbReference type="Proteomes" id="UP000029734">
    <property type="component" value="Unassembled WGS sequence"/>
</dbReference>
<dbReference type="InterPro" id="IPR011256">
    <property type="entry name" value="Reg_factor_effector_dom_sf"/>
</dbReference>
<reference evidence="2 3" key="1">
    <citation type="submission" date="2014-08" db="EMBL/GenBank/DDBJ databases">
        <authorList>
            <person name="den Bakker H.C."/>
        </authorList>
    </citation>
    <scope>NUCLEOTIDE SEQUENCE [LARGE SCALE GENOMIC DNA]</scope>
    <source>
        <strain evidence="2 3">DSM 18334</strain>
    </source>
</reference>
<name>A0A098M6R5_9BACL</name>
<accession>A0A098M6R5</accession>
<dbReference type="OrthoDB" id="4772335at2"/>
<dbReference type="Pfam" id="PF06445">
    <property type="entry name" value="GyrI-like"/>
    <property type="match status" value="1"/>
</dbReference>
<dbReference type="AlphaFoldDB" id="A0A098M6R5"/>
<dbReference type="InterPro" id="IPR008319">
    <property type="entry name" value="GyrI-like_CCH_Lin2189-like"/>
</dbReference>
<sequence>MKYEWKKQDKHLYQPKNKPEILTIPSYNYFMVSGKGNPNHEAYAEAIGVLYSLSYGVKMMPKSGKVPDGYYEYSIFPLEGVWDLSEEGKRKTALDKDELLYTIMIRQPDFVTSELADEVIEIVKRKKPHPLLEKASFSSLEEGLCIQMLHLGHYDEEPHSFAIMEQYCTDNGLQRTFHTHKEIYLNDARKTHPDKLKTVLRFKAHLLTS</sequence>
<proteinExistence type="predicted"/>
<gene>
    <name evidence="2" type="ORF">PWYN_24455</name>
</gene>
<reference evidence="2 3" key="2">
    <citation type="submission" date="2014-10" db="EMBL/GenBank/DDBJ databases">
        <title>Comparative genomics of the Paenibacillus odorifer group.</title>
        <authorList>
            <person name="Tsai Y.-C."/>
            <person name="Martin N."/>
            <person name="Korlach J."/>
            <person name="Wiedmann M."/>
        </authorList>
    </citation>
    <scope>NUCLEOTIDE SEQUENCE [LARGE SCALE GENOMIC DNA]</scope>
    <source>
        <strain evidence="2 3">DSM 18334</strain>
    </source>
</reference>
<dbReference type="eggNOG" id="COG4832">
    <property type="taxonomic scope" value="Bacteria"/>
</dbReference>
<comment type="caution">
    <text evidence="2">The sequence shown here is derived from an EMBL/GenBank/DDBJ whole genome shotgun (WGS) entry which is preliminary data.</text>
</comment>
<dbReference type="SUPFAM" id="SSF55136">
    <property type="entry name" value="Probable bacterial effector-binding domain"/>
    <property type="match status" value="1"/>
</dbReference>
<evidence type="ECO:0000313" key="3">
    <source>
        <dbReference type="Proteomes" id="UP000029734"/>
    </source>
</evidence>
<evidence type="ECO:0000313" key="2">
    <source>
        <dbReference type="EMBL" id="KGE17723.1"/>
    </source>
</evidence>
<feature type="domain" description="GyrI-like small molecule binding" evidence="1">
    <location>
        <begin position="18"/>
        <end position="198"/>
    </location>
</feature>